<dbReference type="AlphaFoldDB" id="A0A2H0MZF3"/>
<evidence type="ECO:0000313" key="4">
    <source>
        <dbReference type="EMBL" id="PIR02001.1"/>
    </source>
</evidence>
<dbReference type="InterPro" id="IPR032466">
    <property type="entry name" value="Metal_Hydrolase"/>
</dbReference>
<dbReference type="CDD" id="cd01310">
    <property type="entry name" value="TatD_DNAse"/>
    <property type="match status" value="1"/>
</dbReference>
<dbReference type="FunFam" id="3.20.20.140:FF:000005">
    <property type="entry name" value="TatD family hydrolase"/>
    <property type="match status" value="1"/>
</dbReference>
<evidence type="ECO:0000313" key="5">
    <source>
        <dbReference type="Proteomes" id="UP000231139"/>
    </source>
</evidence>
<dbReference type="Proteomes" id="UP000231139">
    <property type="component" value="Unassembled WGS sequence"/>
</dbReference>
<gene>
    <name evidence="4" type="ORF">COV62_02475</name>
</gene>
<sequence length="276" mass="32180">MLIDTHAHLNFAAFEKDVKKIIQRSVENDVWMINIGTQYNTSERAVEIADGYKKGVYAAIGLHPLHLEEQKLDKSEVGFLPKFKTRSEEFDYERYKKLAQSEKVIAVGEIGLDYYYKPKTKRKLEIFKQKQREALLNQLRLAQELDLPVIFHCRMAHDDLIQTIKQFNNLTMRGTIHCFTGNWEQAEEYMNMGFYLGFNGIIFKLNLDEIIRKTPLDKILVETDCPYLTPSPMTGRNEPLYVKYVAEKIAKIKNLSFEEIAKITTQNAKKSFKINQ</sequence>
<proteinExistence type="predicted"/>
<accession>A0A2H0MZF3</accession>
<dbReference type="PANTHER" id="PTHR46124:SF2">
    <property type="entry name" value="D-AMINOACYL-TRNA DEACYLASE"/>
    <property type="match status" value="1"/>
</dbReference>
<feature type="binding site" evidence="3">
    <location>
        <position position="224"/>
    </location>
    <ligand>
        <name>a divalent metal cation</name>
        <dbReference type="ChEBI" id="CHEBI:60240"/>
        <label>1</label>
    </ligand>
</feature>
<name>A0A2H0MZF3_9BACT</name>
<dbReference type="Gene3D" id="3.20.20.140">
    <property type="entry name" value="Metal-dependent hydrolases"/>
    <property type="match status" value="1"/>
</dbReference>
<dbReference type="PANTHER" id="PTHR46124">
    <property type="entry name" value="D-AMINOACYL-TRNA DEACYLASE"/>
    <property type="match status" value="1"/>
</dbReference>
<protein>
    <submittedName>
        <fullName evidence="4">Hydrolase TatD</fullName>
    </submittedName>
</protein>
<dbReference type="GO" id="GO:0016788">
    <property type="term" value="F:hydrolase activity, acting on ester bonds"/>
    <property type="evidence" value="ECO:0007669"/>
    <property type="project" value="InterPro"/>
</dbReference>
<feature type="binding site" evidence="3">
    <location>
        <position position="6"/>
    </location>
    <ligand>
        <name>a divalent metal cation</name>
        <dbReference type="ChEBI" id="CHEBI:60240"/>
        <label>1</label>
    </ligand>
</feature>
<dbReference type="EMBL" id="PCWK01000058">
    <property type="protein sequence ID" value="PIR02001.1"/>
    <property type="molecule type" value="Genomic_DNA"/>
</dbReference>
<dbReference type="Pfam" id="PF01026">
    <property type="entry name" value="TatD_DNase"/>
    <property type="match status" value="1"/>
</dbReference>
<evidence type="ECO:0000256" key="3">
    <source>
        <dbReference type="PIRSR" id="PIRSR005902-1"/>
    </source>
</evidence>
<organism evidence="4 5">
    <name type="scientific">Candidatus Nealsonbacteria bacterium CG11_big_fil_rev_8_21_14_0_20_35_11</name>
    <dbReference type="NCBI Taxonomy" id="1974713"/>
    <lineage>
        <taxon>Bacteria</taxon>
        <taxon>Candidatus Nealsoniibacteriota</taxon>
    </lineage>
</organism>
<feature type="binding site" evidence="3">
    <location>
        <position position="152"/>
    </location>
    <ligand>
        <name>a divalent metal cation</name>
        <dbReference type="ChEBI" id="CHEBI:60240"/>
        <label>2</label>
    </ligand>
</feature>
<keyword evidence="2 4" id="KW-0378">Hydrolase</keyword>
<feature type="binding site" evidence="3">
    <location>
        <position position="109"/>
    </location>
    <ligand>
        <name>a divalent metal cation</name>
        <dbReference type="ChEBI" id="CHEBI:60240"/>
        <label>1</label>
    </ligand>
</feature>
<evidence type="ECO:0000256" key="1">
    <source>
        <dbReference type="ARBA" id="ARBA00022723"/>
    </source>
</evidence>
<dbReference type="PROSITE" id="PS01137">
    <property type="entry name" value="TATD_1"/>
    <property type="match status" value="1"/>
</dbReference>
<dbReference type="SUPFAM" id="SSF51556">
    <property type="entry name" value="Metallo-dependent hydrolases"/>
    <property type="match status" value="1"/>
</dbReference>
<feature type="binding site" evidence="3">
    <location>
        <position position="8"/>
    </location>
    <ligand>
        <name>a divalent metal cation</name>
        <dbReference type="ChEBI" id="CHEBI:60240"/>
        <label>1</label>
    </ligand>
</feature>
<feature type="binding site" evidence="3">
    <location>
        <position position="177"/>
    </location>
    <ligand>
        <name>a divalent metal cation</name>
        <dbReference type="ChEBI" id="CHEBI:60240"/>
        <label>2</label>
    </ligand>
</feature>
<dbReference type="PIRSF" id="PIRSF005902">
    <property type="entry name" value="DNase_TatD"/>
    <property type="match status" value="1"/>
</dbReference>
<dbReference type="InterPro" id="IPR018228">
    <property type="entry name" value="DNase_TatD-rel_CS"/>
</dbReference>
<dbReference type="GO" id="GO:0046872">
    <property type="term" value="F:metal ion binding"/>
    <property type="evidence" value="ECO:0007669"/>
    <property type="project" value="UniProtKB-KW"/>
</dbReference>
<evidence type="ECO:0000256" key="2">
    <source>
        <dbReference type="ARBA" id="ARBA00022801"/>
    </source>
</evidence>
<keyword evidence="1 3" id="KW-0479">Metal-binding</keyword>
<reference evidence="4 5" key="1">
    <citation type="submission" date="2017-09" db="EMBL/GenBank/DDBJ databases">
        <title>Depth-based differentiation of microbial function through sediment-hosted aquifers and enrichment of novel symbionts in the deep terrestrial subsurface.</title>
        <authorList>
            <person name="Probst A.J."/>
            <person name="Ladd B."/>
            <person name="Jarett J.K."/>
            <person name="Geller-Mcgrath D.E."/>
            <person name="Sieber C.M."/>
            <person name="Emerson J.B."/>
            <person name="Anantharaman K."/>
            <person name="Thomas B.C."/>
            <person name="Malmstrom R."/>
            <person name="Stieglmeier M."/>
            <person name="Klingl A."/>
            <person name="Woyke T."/>
            <person name="Ryan C.M."/>
            <person name="Banfield J.F."/>
        </authorList>
    </citation>
    <scope>NUCLEOTIDE SEQUENCE [LARGE SCALE GENOMIC DNA]</scope>
    <source>
        <strain evidence="4">CG11_big_fil_rev_8_21_14_0_20_35_11</strain>
    </source>
</reference>
<dbReference type="InterPro" id="IPR001130">
    <property type="entry name" value="TatD-like"/>
</dbReference>
<comment type="caution">
    <text evidence="4">The sequence shown here is derived from an EMBL/GenBank/DDBJ whole genome shotgun (WGS) entry which is preliminary data.</text>
</comment>